<sequence>MGESPKMSSPSAAAESVANARRWEERERGNIRRGGGGAQRSDRIGWHMLAQHKDPGEMRRRALGQREAKRGESKGEKGEEGRRGKRGKEEKLLAAQQQTRKIAASAAGQQLLPPRLFPVRLPSPTAEVSFPPPAPPLRHSFVRLSVRQ</sequence>
<keyword evidence="3" id="KW-1185">Reference proteome</keyword>
<evidence type="ECO:0000313" key="3">
    <source>
        <dbReference type="Proteomes" id="UP001620645"/>
    </source>
</evidence>
<feature type="compositionally biased region" description="Basic and acidic residues" evidence="1">
    <location>
        <begin position="40"/>
        <end position="92"/>
    </location>
</feature>
<feature type="compositionally biased region" description="Polar residues" evidence="1">
    <location>
        <begin position="1"/>
        <end position="11"/>
    </location>
</feature>
<proteinExistence type="predicted"/>
<organism evidence="2 3">
    <name type="scientific">Heterodera schachtii</name>
    <name type="common">Sugarbeet cyst nematode worm</name>
    <name type="synonym">Tylenchus schachtii</name>
    <dbReference type="NCBI Taxonomy" id="97005"/>
    <lineage>
        <taxon>Eukaryota</taxon>
        <taxon>Metazoa</taxon>
        <taxon>Ecdysozoa</taxon>
        <taxon>Nematoda</taxon>
        <taxon>Chromadorea</taxon>
        <taxon>Rhabditida</taxon>
        <taxon>Tylenchina</taxon>
        <taxon>Tylenchomorpha</taxon>
        <taxon>Tylenchoidea</taxon>
        <taxon>Heteroderidae</taxon>
        <taxon>Heteroderinae</taxon>
        <taxon>Heterodera</taxon>
    </lineage>
</organism>
<feature type="region of interest" description="Disordered" evidence="1">
    <location>
        <begin position="1"/>
        <end position="107"/>
    </location>
</feature>
<dbReference type="AlphaFoldDB" id="A0ABD2IZK3"/>
<gene>
    <name evidence="2" type="ORF">niasHS_010557</name>
</gene>
<evidence type="ECO:0000256" key="1">
    <source>
        <dbReference type="SAM" id="MobiDB-lite"/>
    </source>
</evidence>
<dbReference type="EMBL" id="JBICCN010000254">
    <property type="protein sequence ID" value="KAL3082755.1"/>
    <property type="molecule type" value="Genomic_DNA"/>
</dbReference>
<evidence type="ECO:0000313" key="2">
    <source>
        <dbReference type="EMBL" id="KAL3082755.1"/>
    </source>
</evidence>
<name>A0ABD2IZK3_HETSC</name>
<reference evidence="2 3" key="1">
    <citation type="submission" date="2024-10" db="EMBL/GenBank/DDBJ databases">
        <authorList>
            <person name="Kim D."/>
        </authorList>
    </citation>
    <scope>NUCLEOTIDE SEQUENCE [LARGE SCALE GENOMIC DNA]</scope>
    <source>
        <strain evidence="2">Taebaek</strain>
    </source>
</reference>
<protein>
    <submittedName>
        <fullName evidence="2">Uncharacterized protein</fullName>
    </submittedName>
</protein>
<accession>A0ABD2IZK3</accession>
<feature type="compositionally biased region" description="Basic and acidic residues" evidence="1">
    <location>
        <begin position="21"/>
        <end position="30"/>
    </location>
</feature>
<comment type="caution">
    <text evidence="2">The sequence shown here is derived from an EMBL/GenBank/DDBJ whole genome shotgun (WGS) entry which is preliminary data.</text>
</comment>
<dbReference type="Proteomes" id="UP001620645">
    <property type="component" value="Unassembled WGS sequence"/>
</dbReference>